<dbReference type="Gene3D" id="3.20.20.380">
    <property type="entry name" value="Copper homeostasis (CutC) domain"/>
    <property type="match status" value="1"/>
</dbReference>
<evidence type="ECO:0000256" key="2">
    <source>
        <dbReference type="ARBA" id="ARBA00019014"/>
    </source>
</evidence>
<dbReference type="Proteomes" id="UP001370348">
    <property type="component" value="Chromosome"/>
</dbReference>
<sequence>MVRSRLEVPPRPGPSRPILEVIALDAEDARRAVDGGADRLELVSGMEFAGLNPTVETFVSVRAAVSVPLRVMIRLRGGFSAGGPSDVQALAASATALRQAGADEFVLGWLDDAGDVDIDAVRAIVDRLDGCAWTFHKAMDSARDREAAYAAIRDLPGLDTVLTSGGPALSIDVLIAEAERERAFALEGRDLHLLVGGGLREQHLAPLRAGGLTGFHIGSAARQGGSWSAPVSPELVRRVRDQLL</sequence>
<organism evidence="3 4">
    <name type="scientific">Pendulispora albinea</name>
    <dbReference type="NCBI Taxonomy" id="2741071"/>
    <lineage>
        <taxon>Bacteria</taxon>
        <taxon>Pseudomonadati</taxon>
        <taxon>Myxococcota</taxon>
        <taxon>Myxococcia</taxon>
        <taxon>Myxococcales</taxon>
        <taxon>Sorangiineae</taxon>
        <taxon>Pendulisporaceae</taxon>
        <taxon>Pendulispora</taxon>
    </lineage>
</organism>
<accession>A0ABZ2LPL9</accession>
<dbReference type="InterPro" id="IPR005627">
    <property type="entry name" value="CutC-like"/>
</dbReference>
<proteinExistence type="inferred from homology"/>
<name>A0ABZ2LPL9_9BACT</name>
<dbReference type="InterPro" id="IPR036822">
    <property type="entry name" value="CutC-like_dom_sf"/>
</dbReference>
<keyword evidence="4" id="KW-1185">Reference proteome</keyword>
<evidence type="ECO:0000313" key="4">
    <source>
        <dbReference type="Proteomes" id="UP001370348"/>
    </source>
</evidence>
<dbReference type="PANTHER" id="PTHR12598:SF0">
    <property type="entry name" value="COPPER HOMEOSTASIS PROTEIN CUTC HOMOLOG"/>
    <property type="match status" value="1"/>
</dbReference>
<dbReference type="RefSeq" id="WP_394822328.1">
    <property type="nucleotide sequence ID" value="NZ_CP089984.1"/>
</dbReference>
<dbReference type="EMBL" id="CP089984">
    <property type="protein sequence ID" value="WXB12707.1"/>
    <property type="molecule type" value="Genomic_DNA"/>
</dbReference>
<comment type="similarity">
    <text evidence="1">Belongs to the CutC family.</text>
</comment>
<protein>
    <recommendedName>
        <fullName evidence="2">Copper homeostasis protein cutC homolog</fullName>
    </recommendedName>
</protein>
<evidence type="ECO:0000256" key="1">
    <source>
        <dbReference type="ARBA" id="ARBA00007768"/>
    </source>
</evidence>
<dbReference type="Pfam" id="PF03932">
    <property type="entry name" value="CutC"/>
    <property type="match status" value="1"/>
</dbReference>
<gene>
    <name evidence="3" type="ORF">LZC94_33260</name>
</gene>
<reference evidence="3 4" key="1">
    <citation type="submission" date="2021-12" db="EMBL/GenBank/DDBJ databases">
        <title>Discovery of the Pendulisporaceae a myxobacterial family with distinct sporulation behavior and unique specialized metabolism.</title>
        <authorList>
            <person name="Garcia R."/>
            <person name="Popoff A."/>
            <person name="Bader C.D."/>
            <person name="Loehr J."/>
            <person name="Walesch S."/>
            <person name="Walt C."/>
            <person name="Boldt J."/>
            <person name="Bunk B."/>
            <person name="Haeckl F.J.F.P.J."/>
            <person name="Gunesch A.P."/>
            <person name="Birkelbach J."/>
            <person name="Nuebel U."/>
            <person name="Pietschmann T."/>
            <person name="Bach T."/>
            <person name="Mueller R."/>
        </authorList>
    </citation>
    <scope>NUCLEOTIDE SEQUENCE [LARGE SCALE GENOMIC DNA]</scope>
    <source>
        <strain evidence="3 4">MSr11954</strain>
    </source>
</reference>
<dbReference type="SUPFAM" id="SSF110395">
    <property type="entry name" value="CutC-like"/>
    <property type="match status" value="1"/>
</dbReference>
<dbReference type="PANTHER" id="PTHR12598">
    <property type="entry name" value="COPPER HOMEOSTASIS PROTEIN CUTC"/>
    <property type="match status" value="1"/>
</dbReference>
<evidence type="ECO:0000313" key="3">
    <source>
        <dbReference type="EMBL" id="WXB12707.1"/>
    </source>
</evidence>